<reference evidence="4 5" key="1">
    <citation type="submission" date="2023-10" db="EMBL/GenBank/DDBJ databases">
        <title>Characteristics and mechanism of a salt-tolerant marine origin heterotrophic nitrifying- aerobic denitrifying bacteria Marinobacter xestospongiae HN1.</title>
        <authorList>
            <person name="Qi R."/>
        </authorList>
    </citation>
    <scope>NUCLEOTIDE SEQUENCE [LARGE SCALE GENOMIC DNA]</scope>
    <source>
        <strain evidence="4 5">HN1</strain>
    </source>
</reference>
<accession>A0ABU3VSB1</accession>
<dbReference type="InterPro" id="IPR029045">
    <property type="entry name" value="ClpP/crotonase-like_dom_sf"/>
</dbReference>
<dbReference type="InterPro" id="IPR001753">
    <property type="entry name" value="Enoyl-CoA_hydra/iso"/>
</dbReference>
<dbReference type="Pfam" id="PF00378">
    <property type="entry name" value="ECH_1"/>
    <property type="match status" value="1"/>
</dbReference>
<keyword evidence="2" id="KW-0576">Peroxisome</keyword>
<evidence type="ECO:0000256" key="1">
    <source>
        <dbReference type="ARBA" id="ARBA00004275"/>
    </source>
</evidence>
<dbReference type="Gene3D" id="3.90.226.10">
    <property type="entry name" value="2-enoyl-CoA Hydratase, Chain A, domain 1"/>
    <property type="match status" value="1"/>
</dbReference>
<comment type="caution">
    <text evidence="4">The sequence shown here is derived from an EMBL/GenBank/DDBJ whole genome shotgun (WGS) entry which is preliminary data.</text>
</comment>
<evidence type="ECO:0000256" key="3">
    <source>
        <dbReference type="ARBA" id="ARBA00023235"/>
    </source>
</evidence>
<dbReference type="SUPFAM" id="SSF52096">
    <property type="entry name" value="ClpP/crotonase"/>
    <property type="match status" value="1"/>
</dbReference>
<protein>
    <submittedName>
        <fullName evidence="4">Enoyl-CoA hydratase-related protein</fullName>
    </submittedName>
</protein>
<keyword evidence="3" id="KW-0413">Isomerase</keyword>
<evidence type="ECO:0000313" key="4">
    <source>
        <dbReference type="EMBL" id="MDV2077159.1"/>
    </source>
</evidence>
<dbReference type="CDD" id="cd06558">
    <property type="entry name" value="crotonase-like"/>
    <property type="match status" value="1"/>
</dbReference>
<evidence type="ECO:0000256" key="2">
    <source>
        <dbReference type="ARBA" id="ARBA00023140"/>
    </source>
</evidence>
<dbReference type="PANTHER" id="PTHR43684">
    <property type="match status" value="1"/>
</dbReference>
<evidence type="ECO:0000313" key="5">
    <source>
        <dbReference type="Proteomes" id="UP001269819"/>
    </source>
</evidence>
<organism evidence="4 5">
    <name type="scientific">Marinobacter xestospongiae</name>
    <dbReference type="NCBI Taxonomy" id="994319"/>
    <lineage>
        <taxon>Bacteria</taxon>
        <taxon>Pseudomonadati</taxon>
        <taxon>Pseudomonadota</taxon>
        <taxon>Gammaproteobacteria</taxon>
        <taxon>Pseudomonadales</taxon>
        <taxon>Marinobacteraceae</taxon>
        <taxon>Marinobacter</taxon>
    </lineage>
</organism>
<comment type="subcellular location">
    <subcellularLocation>
        <location evidence="1">Peroxisome</location>
    </subcellularLocation>
</comment>
<dbReference type="RefSeq" id="WP_316972160.1">
    <property type="nucleotide sequence ID" value="NZ_JAWIIJ010000001.1"/>
</dbReference>
<dbReference type="Proteomes" id="UP001269819">
    <property type="component" value="Unassembled WGS sequence"/>
</dbReference>
<dbReference type="InterPro" id="IPR051053">
    <property type="entry name" value="ECH/Chromodomain_protein"/>
</dbReference>
<dbReference type="PANTHER" id="PTHR43684:SF1">
    <property type="entry name" value="ENOYL-COA DELTA ISOMERASE 2"/>
    <property type="match status" value="1"/>
</dbReference>
<proteinExistence type="predicted"/>
<keyword evidence="5" id="KW-1185">Reference proteome</keyword>
<gene>
    <name evidence="4" type="ORF">RYS15_00620</name>
</gene>
<dbReference type="EMBL" id="JAWIIJ010000001">
    <property type="protein sequence ID" value="MDV2077159.1"/>
    <property type="molecule type" value="Genomic_DNA"/>
</dbReference>
<sequence>MTAIEYHRAEGVGVLRLNRPDRRNALDVAGYRALTAHLHQAAEDDDVAVLVLTGAGQGFCAGNDLDDFVRHPIRDDQHPAYRFMYALAAFPKPVVAAVEGAAVGIGCTLLLHCDLLYAGEGARFQMPFVQLGLCPEFAASVLLPALVGLPKAGEWLLQGRAFDAREAQAAGLLNGVVDKGDAYATAMASAQQLAASPREALLATKALLRRPIRAMFDSAMAEELTALVRCQQTRAFQARLAALVG</sequence>
<name>A0ABU3VSB1_9GAMM</name>